<evidence type="ECO:0000259" key="1">
    <source>
        <dbReference type="SMART" id="SM00860"/>
    </source>
</evidence>
<dbReference type="InterPro" id="IPR037883">
    <property type="entry name" value="Knr4/Smi1-like_sf"/>
</dbReference>
<accession>A0ABR5N0C9</accession>
<dbReference type="RefSeq" id="WP_055746520.1">
    <property type="nucleotide sequence ID" value="NZ_LJJB01000013.1"/>
</dbReference>
<dbReference type="SMART" id="SM00860">
    <property type="entry name" value="SMI1_KNR4"/>
    <property type="match status" value="1"/>
</dbReference>
<dbReference type="InterPro" id="IPR018958">
    <property type="entry name" value="Knr4/Smi1-like_dom"/>
</dbReference>
<dbReference type="Proteomes" id="UP000051063">
    <property type="component" value="Unassembled WGS sequence"/>
</dbReference>
<evidence type="ECO:0000313" key="2">
    <source>
        <dbReference type="EMBL" id="KQL43947.1"/>
    </source>
</evidence>
<dbReference type="EMBL" id="LJJB01000013">
    <property type="protein sequence ID" value="KQL43947.1"/>
    <property type="molecule type" value="Genomic_DNA"/>
</dbReference>
<dbReference type="SUPFAM" id="SSF160631">
    <property type="entry name" value="SMI1/KNR4-like"/>
    <property type="match status" value="1"/>
</dbReference>
<keyword evidence="3" id="KW-1185">Reference proteome</keyword>
<evidence type="ECO:0000313" key="3">
    <source>
        <dbReference type="Proteomes" id="UP000051063"/>
    </source>
</evidence>
<organism evidence="2 3">
    <name type="scientific">Brevibacillus choshinensis</name>
    <dbReference type="NCBI Taxonomy" id="54911"/>
    <lineage>
        <taxon>Bacteria</taxon>
        <taxon>Bacillati</taxon>
        <taxon>Bacillota</taxon>
        <taxon>Bacilli</taxon>
        <taxon>Bacillales</taxon>
        <taxon>Paenibacillaceae</taxon>
        <taxon>Brevibacillus</taxon>
    </lineage>
</organism>
<dbReference type="Gene3D" id="3.40.1580.10">
    <property type="entry name" value="SMI1/KNR4-like"/>
    <property type="match status" value="1"/>
</dbReference>
<gene>
    <name evidence="2" type="ORF">AN963_21065</name>
</gene>
<protein>
    <submittedName>
        <fullName evidence="2">1,3-beta-glucan synthase regulator</fullName>
    </submittedName>
</protein>
<name>A0ABR5N0C9_BRECH</name>
<comment type="caution">
    <text evidence="2">The sequence shown here is derived from an EMBL/GenBank/DDBJ whole genome shotgun (WGS) entry which is preliminary data.</text>
</comment>
<proteinExistence type="predicted"/>
<sequence length="217" mass="25139">MNFYEWKQRIEIIAHRIREIGGDVQEIRMEEPASEEQVAEIERTLGFPLPTSFKKTLVEFSSSFSFRWFVPDDFELPGKFRGIFGGTPHWGLNLIQEFDGERKGWAENVFTNREDEYDAVWHNKLAFLAVGNGDYIAFDLNGNDDPPVVYLSHDDGEGHGYIIGENFRDFMDKWSRIAFVGAEDWQWIPFTMNINSGIVPDGEAANEFRSIMKLDRL</sequence>
<reference evidence="2 3" key="1">
    <citation type="submission" date="2015-09" db="EMBL/GenBank/DDBJ databases">
        <title>Genome sequencing project for genomic taxonomy and phylogenomics of Bacillus-like bacteria.</title>
        <authorList>
            <person name="Liu B."/>
            <person name="Wang J."/>
            <person name="Zhu Y."/>
            <person name="Liu G."/>
            <person name="Chen Q."/>
            <person name="Chen Z."/>
            <person name="Lan J."/>
            <person name="Che J."/>
            <person name="Ge C."/>
            <person name="Shi H."/>
            <person name="Pan Z."/>
            <person name="Liu X."/>
        </authorList>
    </citation>
    <scope>NUCLEOTIDE SEQUENCE [LARGE SCALE GENOMIC DNA]</scope>
    <source>
        <strain evidence="2 3">DSM 8552</strain>
    </source>
</reference>
<feature type="domain" description="Knr4/Smi1-like" evidence="1">
    <location>
        <begin position="32"/>
        <end position="173"/>
    </location>
</feature>
<dbReference type="Pfam" id="PF09346">
    <property type="entry name" value="SMI1_KNR4"/>
    <property type="match status" value="1"/>
</dbReference>